<name>A0ABY5TVH2_9MOLU</name>
<dbReference type="EMBL" id="CP103424">
    <property type="protein sequence ID" value="UWD34669.1"/>
    <property type="molecule type" value="Genomic_DNA"/>
</dbReference>
<proteinExistence type="predicted"/>
<evidence type="ECO:0000313" key="2">
    <source>
        <dbReference type="EMBL" id="UWD34669.1"/>
    </source>
</evidence>
<gene>
    <name evidence="2" type="ORF">NX779_02535</name>
</gene>
<dbReference type="Proteomes" id="UP001059819">
    <property type="component" value="Chromosome"/>
</dbReference>
<feature type="transmembrane region" description="Helical" evidence="1">
    <location>
        <begin position="130"/>
        <end position="155"/>
    </location>
</feature>
<feature type="transmembrane region" description="Helical" evidence="1">
    <location>
        <begin position="67"/>
        <end position="94"/>
    </location>
</feature>
<dbReference type="Gene3D" id="1.10.1760.20">
    <property type="match status" value="1"/>
</dbReference>
<feature type="transmembrane region" description="Helical" evidence="1">
    <location>
        <begin position="6"/>
        <end position="24"/>
    </location>
</feature>
<reference evidence="2" key="1">
    <citation type="submission" date="2022-08" db="EMBL/GenBank/DDBJ databases">
        <title>Complete genome sequence of Mycoplasma cottewii type strain VIS.</title>
        <authorList>
            <person name="Spergser J."/>
        </authorList>
    </citation>
    <scope>NUCLEOTIDE SEQUENCE</scope>
    <source>
        <strain evidence="2">VIS</strain>
    </source>
</reference>
<dbReference type="RefSeq" id="WP_259429858.1">
    <property type="nucleotide sequence ID" value="NZ_CP103424.1"/>
</dbReference>
<keyword evidence="3" id="KW-1185">Reference proteome</keyword>
<evidence type="ECO:0008006" key="4">
    <source>
        <dbReference type="Google" id="ProtNLM"/>
    </source>
</evidence>
<keyword evidence="1" id="KW-0472">Membrane</keyword>
<feature type="transmembrane region" description="Helical" evidence="1">
    <location>
        <begin position="176"/>
        <end position="201"/>
    </location>
</feature>
<feature type="transmembrane region" description="Helical" evidence="1">
    <location>
        <begin position="36"/>
        <end position="61"/>
    </location>
</feature>
<evidence type="ECO:0000256" key="1">
    <source>
        <dbReference type="SAM" id="Phobius"/>
    </source>
</evidence>
<accession>A0ABY5TVH2</accession>
<keyword evidence="1" id="KW-1133">Transmembrane helix</keyword>
<protein>
    <recommendedName>
        <fullName evidence="4">ECF transporter S component</fullName>
    </recommendedName>
</protein>
<organism evidence="2 3">
    <name type="scientific">Mycoplasma cottewii</name>
    <dbReference type="NCBI Taxonomy" id="51364"/>
    <lineage>
        <taxon>Bacteria</taxon>
        <taxon>Bacillati</taxon>
        <taxon>Mycoplasmatota</taxon>
        <taxon>Mollicutes</taxon>
        <taxon>Mycoplasmataceae</taxon>
        <taxon>Mycoplasma</taxon>
    </lineage>
</organism>
<sequence length="240" mass="26827">MVYAITTAVAIFILISLYFIAYLMDRKFMKKINTSSITLMGMLIALIVILTNCIGNSGIFFNTRLMLGNFVLFLSGMMFGPVGGAIVGTLSWLIGLGFIQTFIHASILAMYVLYAMLGSLVFLFKSESKLTYVILVYSFLAIASFLMTFVAFPIASWASVGGERTFWQWMLLPKKFIVFPLDVLIEPLLIIPCFEVCLLLLKNNPTVEGKTWATRFGSLDHLFSKKRSKNISSNLQKTTA</sequence>
<keyword evidence="1" id="KW-0812">Transmembrane</keyword>
<feature type="transmembrane region" description="Helical" evidence="1">
    <location>
        <begin position="101"/>
        <end position="124"/>
    </location>
</feature>
<evidence type="ECO:0000313" key="3">
    <source>
        <dbReference type="Proteomes" id="UP001059819"/>
    </source>
</evidence>